<gene>
    <name evidence="13" type="ORF">GJ700_19740</name>
</gene>
<dbReference type="GO" id="GO:0051539">
    <property type="term" value="F:4 iron, 4 sulfur cluster binding"/>
    <property type="evidence" value="ECO:0007669"/>
    <property type="project" value="UniProtKB-KW"/>
</dbReference>
<dbReference type="InterPro" id="IPR005122">
    <property type="entry name" value="Uracil-DNA_glycosylase-like"/>
</dbReference>
<evidence type="ECO:0000256" key="10">
    <source>
        <dbReference type="ARBA" id="ARBA00023014"/>
    </source>
</evidence>
<evidence type="ECO:0000256" key="7">
    <source>
        <dbReference type="ARBA" id="ARBA00022763"/>
    </source>
</evidence>
<proteinExistence type="inferred from homology"/>
<keyword evidence="11" id="KW-0234">DNA repair</keyword>
<comment type="similarity">
    <text evidence="2">Belongs to the uracil-DNA glycosylase (UDG) superfamily. Type 4 (UDGa) family.</text>
</comment>
<evidence type="ECO:0000256" key="9">
    <source>
        <dbReference type="ARBA" id="ARBA00023004"/>
    </source>
</evidence>
<dbReference type="GO" id="GO:0004844">
    <property type="term" value="F:uracil DNA N-glycosylase activity"/>
    <property type="evidence" value="ECO:0007669"/>
    <property type="project" value="UniProtKB-EC"/>
</dbReference>
<evidence type="ECO:0000256" key="5">
    <source>
        <dbReference type="ARBA" id="ARBA00022485"/>
    </source>
</evidence>
<dbReference type="EC" id="3.2.2.27" evidence="3"/>
<dbReference type="Pfam" id="PF03167">
    <property type="entry name" value="UDG"/>
    <property type="match status" value="1"/>
</dbReference>
<comment type="caution">
    <text evidence="13">The sequence shown here is derived from an EMBL/GenBank/DDBJ whole genome shotgun (WGS) entry which is preliminary data.</text>
</comment>
<organism evidence="13 14">
    <name type="scientific">Pseudoduganella rivuli</name>
    <dbReference type="NCBI Taxonomy" id="2666085"/>
    <lineage>
        <taxon>Bacteria</taxon>
        <taxon>Pseudomonadati</taxon>
        <taxon>Pseudomonadota</taxon>
        <taxon>Betaproteobacteria</taxon>
        <taxon>Burkholderiales</taxon>
        <taxon>Oxalobacteraceae</taxon>
        <taxon>Telluria group</taxon>
        <taxon>Pseudoduganella</taxon>
    </lineage>
</organism>
<dbReference type="PANTHER" id="PTHR33693:SF1">
    <property type="entry name" value="TYPE-4 URACIL-DNA GLYCOSYLASE"/>
    <property type="match status" value="1"/>
</dbReference>
<sequence>MDWPALRAAVQSCTRCTLCQERSAAVPGRGGDSAPWLVLATAPNGDDEAQGRPLAGAPGQLLDNMLKAIQVVPDKDAYVATLVKCRPQGDRAPTADELAACRPYLERELALAGSRAIVTLGHTAGKALLGAAARGKVVRLEQIPVVATYHPADLLRKPEDKARAWADLCLARSAFDGRA</sequence>
<evidence type="ECO:0000256" key="4">
    <source>
        <dbReference type="ARBA" id="ARBA00019403"/>
    </source>
</evidence>
<dbReference type="SUPFAM" id="SSF52141">
    <property type="entry name" value="Uracil-DNA glycosylase-like"/>
    <property type="match status" value="1"/>
</dbReference>
<dbReference type="SMART" id="SM00987">
    <property type="entry name" value="UreE_C"/>
    <property type="match status" value="1"/>
</dbReference>
<dbReference type="Gene3D" id="3.40.470.10">
    <property type="entry name" value="Uracil-DNA glycosylase-like domain"/>
    <property type="match status" value="1"/>
</dbReference>
<evidence type="ECO:0000256" key="6">
    <source>
        <dbReference type="ARBA" id="ARBA00022723"/>
    </source>
</evidence>
<dbReference type="InterPro" id="IPR036895">
    <property type="entry name" value="Uracil-DNA_glycosylase-like_sf"/>
</dbReference>
<keyword evidence="8" id="KW-0378">Hydrolase</keyword>
<dbReference type="InterPro" id="IPR051536">
    <property type="entry name" value="UDG_Type-4/5"/>
</dbReference>
<evidence type="ECO:0000256" key="2">
    <source>
        <dbReference type="ARBA" id="ARBA00006521"/>
    </source>
</evidence>
<reference evidence="13 14" key="1">
    <citation type="submission" date="2019-11" db="EMBL/GenBank/DDBJ databases">
        <title>Novel species isolated from a subtropical stream in China.</title>
        <authorList>
            <person name="Lu H."/>
        </authorList>
    </citation>
    <scope>NUCLEOTIDE SEQUENCE [LARGE SCALE GENOMIC DNA]</scope>
    <source>
        <strain evidence="13 14">FT92W</strain>
    </source>
</reference>
<dbReference type="NCBIfam" id="TIGR00758">
    <property type="entry name" value="UDG_fam4"/>
    <property type="match status" value="1"/>
</dbReference>
<dbReference type="EMBL" id="WKJJ01000012">
    <property type="protein sequence ID" value="MRV73944.1"/>
    <property type="molecule type" value="Genomic_DNA"/>
</dbReference>
<keyword evidence="6" id="KW-0479">Metal-binding</keyword>
<keyword evidence="14" id="KW-1185">Reference proteome</keyword>
<evidence type="ECO:0000256" key="1">
    <source>
        <dbReference type="ARBA" id="ARBA00001400"/>
    </source>
</evidence>
<dbReference type="GO" id="GO:0046872">
    <property type="term" value="F:metal ion binding"/>
    <property type="evidence" value="ECO:0007669"/>
    <property type="project" value="UniProtKB-KW"/>
</dbReference>
<evidence type="ECO:0000256" key="8">
    <source>
        <dbReference type="ARBA" id="ARBA00022801"/>
    </source>
</evidence>
<dbReference type="PANTHER" id="PTHR33693">
    <property type="entry name" value="TYPE-5 URACIL-DNA GLYCOSYLASE"/>
    <property type="match status" value="1"/>
</dbReference>
<evidence type="ECO:0000259" key="12">
    <source>
        <dbReference type="SMART" id="SM00986"/>
    </source>
</evidence>
<keyword evidence="7" id="KW-0227">DNA damage</keyword>
<keyword evidence="5" id="KW-0004">4Fe-4S</keyword>
<evidence type="ECO:0000313" key="14">
    <source>
        <dbReference type="Proteomes" id="UP000446768"/>
    </source>
</evidence>
<dbReference type="AlphaFoldDB" id="A0A7X2IQ29"/>
<dbReference type="SMART" id="SM00986">
    <property type="entry name" value="UDG"/>
    <property type="match status" value="1"/>
</dbReference>
<accession>A0A7X2IQ29</accession>
<dbReference type="GO" id="GO:0006281">
    <property type="term" value="P:DNA repair"/>
    <property type="evidence" value="ECO:0007669"/>
    <property type="project" value="UniProtKB-KW"/>
</dbReference>
<dbReference type="InterPro" id="IPR005273">
    <property type="entry name" value="Ura-DNA_glyco_family4"/>
</dbReference>
<keyword evidence="9" id="KW-0408">Iron</keyword>
<dbReference type="Proteomes" id="UP000446768">
    <property type="component" value="Unassembled WGS sequence"/>
</dbReference>
<keyword evidence="10" id="KW-0411">Iron-sulfur</keyword>
<comment type="catalytic activity">
    <reaction evidence="1">
        <text>Hydrolyzes single-stranded DNA or mismatched double-stranded DNA and polynucleotides, releasing free uracil.</text>
        <dbReference type="EC" id="3.2.2.27"/>
    </reaction>
</comment>
<protein>
    <recommendedName>
        <fullName evidence="4">Type-4 uracil-DNA glycosylase</fullName>
        <ecNumber evidence="3">3.2.2.27</ecNumber>
    </recommendedName>
</protein>
<name>A0A7X2IQ29_9BURK</name>
<dbReference type="CDD" id="cd10030">
    <property type="entry name" value="UDG-F4_TTUDGA_SPO1dp_like"/>
    <property type="match status" value="1"/>
</dbReference>
<evidence type="ECO:0000256" key="3">
    <source>
        <dbReference type="ARBA" id="ARBA00012030"/>
    </source>
</evidence>
<evidence type="ECO:0000256" key="11">
    <source>
        <dbReference type="ARBA" id="ARBA00023204"/>
    </source>
</evidence>
<feature type="domain" description="Uracil-DNA glycosylase-like" evidence="12">
    <location>
        <begin position="27"/>
        <end position="169"/>
    </location>
</feature>
<evidence type="ECO:0000313" key="13">
    <source>
        <dbReference type="EMBL" id="MRV73944.1"/>
    </source>
</evidence>